<protein>
    <submittedName>
        <fullName evidence="1">Microtubule-associated protein TORTIFOLIA1 isoform X2</fullName>
    </submittedName>
</protein>
<name>A0A2P2QM70_RHIMU</name>
<evidence type="ECO:0000313" key="1">
    <source>
        <dbReference type="EMBL" id="MBX68051.1"/>
    </source>
</evidence>
<accession>A0A2P2QM70</accession>
<reference evidence="1" key="1">
    <citation type="submission" date="2018-02" db="EMBL/GenBank/DDBJ databases">
        <title>Rhizophora mucronata_Transcriptome.</title>
        <authorList>
            <person name="Meera S.P."/>
            <person name="Sreeshan A."/>
            <person name="Augustine A."/>
        </authorList>
    </citation>
    <scope>NUCLEOTIDE SEQUENCE</scope>
    <source>
        <tissue evidence="1">Leaf</tissue>
    </source>
</reference>
<dbReference type="EMBL" id="GGEC01087567">
    <property type="protein sequence ID" value="MBX68051.1"/>
    <property type="molecule type" value="Transcribed_RNA"/>
</dbReference>
<organism evidence="1">
    <name type="scientific">Rhizophora mucronata</name>
    <name type="common">Asiatic mangrove</name>
    <dbReference type="NCBI Taxonomy" id="61149"/>
    <lineage>
        <taxon>Eukaryota</taxon>
        <taxon>Viridiplantae</taxon>
        <taxon>Streptophyta</taxon>
        <taxon>Embryophyta</taxon>
        <taxon>Tracheophyta</taxon>
        <taxon>Spermatophyta</taxon>
        <taxon>Magnoliopsida</taxon>
        <taxon>eudicotyledons</taxon>
        <taxon>Gunneridae</taxon>
        <taxon>Pentapetalae</taxon>
        <taxon>rosids</taxon>
        <taxon>fabids</taxon>
        <taxon>Malpighiales</taxon>
        <taxon>Rhizophoraceae</taxon>
        <taxon>Rhizophora</taxon>
    </lineage>
</organism>
<sequence length="27" mass="3188">MRLPWKLFGWLGRTVDFLGLQGWPLLS</sequence>
<dbReference type="AlphaFoldDB" id="A0A2P2QM70"/>
<proteinExistence type="predicted"/>